<accession>A0A9D1WFC4</accession>
<sequence>MDGKDNKDLGYSSQKSPADRAMGDIPGPSAKVQAAAAAVAEAAAEAEKAKAKRQGEKSGESISELPPPEPRITDDAARLFGEKAVEIARYCFHCDAEHEDGLWEFMLPDVTFIGPLPGMEEIFGIEAYKNAIADDLEFWFDYFDERYFLLYSDGKTAVVSGHLIMKTRPGEKIFIFVKQRFTFFFINHNGIPMVHHVHISDPDNISTDEAFPFRVGLELRKLIDKMKESALNDAMTGLHNRAFLEEYYDELNAEINAAPPRGLVLYFDLNGFKKVNDTYGHAAGDSLIRAFATSLKKAAEKVLVKSEVMRAGGDEFIIFAPRDDRSVVRPLSKAIAKQLKQRTYHLEGLVSFAIGWVNPDGTKTIKELIAIADRRMYQCKSRLKKIQARKEELAKSKADASA</sequence>
<dbReference type="InterPro" id="IPR032710">
    <property type="entry name" value="NTF2-like_dom_sf"/>
</dbReference>
<gene>
    <name evidence="4" type="ORF">H9850_11230</name>
</gene>
<dbReference type="InterPro" id="IPR000160">
    <property type="entry name" value="GGDEF_dom"/>
</dbReference>
<dbReference type="Proteomes" id="UP000886829">
    <property type="component" value="Unassembled WGS sequence"/>
</dbReference>
<reference evidence="4" key="1">
    <citation type="journal article" date="2021" name="PeerJ">
        <title>Extensive microbial diversity within the chicken gut microbiome revealed by metagenomics and culture.</title>
        <authorList>
            <person name="Gilroy R."/>
            <person name="Ravi A."/>
            <person name="Getino M."/>
            <person name="Pursley I."/>
            <person name="Horton D.L."/>
            <person name="Alikhan N.F."/>
            <person name="Baker D."/>
            <person name="Gharbi K."/>
            <person name="Hall N."/>
            <person name="Watson M."/>
            <person name="Adriaenssens E.M."/>
            <person name="Foster-Nyarko E."/>
            <person name="Jarju S."/>
            <person name="Secka A."/>
            <person name="Antonio M."/>
            <person name="Oren A."/>
            <person name="Chaudhuri R.R."/>
            <person name="La Ragione R."/>
            <person name="Hildebrand F."/>
            <person name="Pallen M.J."/>
        </authorList>
    </citation>
    <scope>NUCLEOTIDE SEQUENCE</scope>
    <source>
        <strain evidence="4">USASDec5-558</strain>
    </source>
</reference>
<dbReference type="SUPFAM" id="SSF55073">
    <property type="entry name" value="Nucleotide cyclase"/>
    <property type="match status" value="1"/>
</dbReference>
<dbReference type="Gene3D" id="3.10.450.50">
    <property type="match status" value="1"/>
</dbReference>
<dbReference type="GO" id="GO:0043709">
    <property type="term" value="P:cell adhesion involved in single-species biofilm formation"/>
    <property type="evidence" value="ECO:0007669"/>
    <property type="project" value="TreeGrafter"/>
</dbReference>
<feature type="domain" description="GGDEF" evidence="3">
    <location>
        <begin position="260"/>
        <end position="392"/>
    </location>
</feature>
<evidence type="ECO:0000259" key="3">
    <source>
        <dbReference type="PROSITE" id="PS50887"/>
    </source>
</evidence>
<dbReference type="InterPro" id="IPR050469">
    <property type="entry name" value="Diguanylate_Cyclase"/>
</dbReference>
<dbReference type="PANTHER" id="PTHR45138">
    <property type="entry name" value="REGULATORY COMPONENTS OF SENSORY TRANSDUCTION SYSTEM"/>
    <property type="match status" value="1"/>
</dbReference>
<organism evidence="4 5">
    <name type="scientific">Candidatus Anaerobiospirillum pullistercoris</name>
    <dbReference type="NCBI Taxonomy" id="2838452"/>
    <lineage>
        <taxon>Bacteria</taxon>
        <taxon>Pseudomonadati</taxon>
        <taxon>Pseudomonadota</taxon>
        <taxon>Gammaproteobacteria</taxon>
        <taxon>Aeromonadales</taxon>
        <taxon>Succinivibrionaceae</taxon>
        <taxon>Anaerobiospirillum</taxon>
    </lineage>
</organism>
<dbReference type="GO" id="GO:0052621">
    <property type="term" value="F:diguanylate cyclase activity"/>
    <property type="evidence" value="ECO:0007669"/>
    <property type="project" value="UniProtKB-EC"/>
</dbReference>
<dbReference type="EMBL" id="DXEV01000222">
    <property type="protein sequence ID" value="HIX58020.1"/>
    <property type="molecule type" value="Genomic_DNA"/>
</dbReference>
<feature type="region of interest" description="Disordered" evidence="2">
    <location>
        <begin position="1"/>
        <end position="71"/>
    </location>
</feature>
<dbReference type="Pfam" id="PF00990">
    <property type="entry name" value="GGDEF"/>
    <property type="match status" value="1"/>
</dbReference>
<comment type="caution">
    <text evidence="4">The sequence shown here is derived from an EMBL/GenBank/DDBJ whole genome shotgun (WGS) entry which is preliminary data.</text>
</comment>
<proteinExistence type="predicted"/>
<reference evidence="4" key="2">
    <citation type="submission" date="2021-04" db="EMBL/GenBank/DDBJ databases">
        <authorList>
            <person name="Gilroy R."/>
        </authorList>
    </citation>
    <scope>NUCLEOTIDE SEQUENCE</scope>
    <source>
        <strain evidence="4">USASDec5-558</strain>
    </source>
</reference>
<dbReference type="EC" id="2.7.7.65" evidence="1"/>
<dbReference type="PANTHER" id="PTHR45138:SF6">
    <property type="entry name" value="DIGUANYLATE CYCLASE DGCN"/>
    <property type="match status" value="1"/>
</dbReference>
<dbReference type="PROSITE" id="PS50887">
    <property type="entry name" value="GGDEF"/>
    <property type="match status" value="1"/>
</dbReference>
<dbReference type="SMART" id="SM00267">
    <property type="entry name" value="GGDEF"/>
    <property type="match status" value="1"/>
</dbReference>
<dbReference type="GO" id="GO:1902201">
    <property type="term" value="P:negative regulation of bacterial-type flagellum-dependent cell motility"/>
    <property type="evidence" value="ECO:0007669"/>
    <property type="project" value="TreeGrafter"/>
</dbReference>
<dbReference type="NCBIfam" id="TIGR00254">
    <property type="entry name" value="GGDEF"/>
    <property type="match status" value="1"/>
</dbReference>
<dbReference type="InterPro" id="IPR029787">
    <property type="entry name" value="Nucleotide_cyclase"/>
</dbReference>
<dbReference type="InterPro" id="IPR043128">
    <property type="entry name" value="Rev_trsase/Diguanyl_cyclase"/>
</dbReference>
<dbReference type="SUPFAM" id="SSF54427">
    <property type="entry name" value="NTF2-like"/>
    <property type="match status" value="1"/>
</dbReference>
<dbReference type="CDD" id="cd01949">
    <property type="entry name" value="GGDEF"/>
    <property type="match status" value="1"/>
</dbReference>
<dbReference type="AlphaFoldDB" id="A0A9D1WFC4"/>
<dbReference type="GO" id="GO:0005886">
    <property type="term" value="C:plasma membrane"/>
    <property type="evidence" value="ECO:0007669"/>
    <property type="project" value="TreeGrafter"/>
</dbReference>
<evidence type="ECO:0000256" key="1">
    <source>
        <dbReference type="ARBA" id="ARBA00012528"/>
    </source>
</evidence>
<protein>
    <recommendedName>
        <fullName evidence="1">diguanylate cyclase</fullName>
        <ecNumber evidence="1">2.7.7.65</ecNumber>
    </recommendedName>
</protein>
<feature type="compositionally biased region" description="Low complexity" evidence="2">
    <location>
        <begin position="30"/>
        <end position="43"/>
    </location>
</feature>
<feature type="compositionally biased region" description="Basic and acidic residues" evidence="2">
    <location>
        <begin position="45"/>
        <end position="59"/>
    </location>
</feature>
<evidence type="ECO:0000313" key="5">
    <source>
        <dbReference type="Proteomes" id="UP000886829"/>
    </source>
</evidence>
<dbReference type="Gene3D" id="3.30.70.270">
    <property type="match status" value="1"/>
</dbReference>
<evidence type="ECO:0000313" key="4">
    <source>
        <dbReference type="EMBL" id="HIX58020.1"/>
    </source>
</evidence>
<evidence type="ECO:0000256" key="2">
    <source>
        <dbReference type="SAM" id="MobiDB-lite"/>
    </source>
</evidence>
<name>A0A9D1WFC4_9GAMM</name>